<keyword evidence="2" id="KW-1185">Reference proteome</keyword>
<dbReference type="Proteomes" id="UP000187203">
    <property type="component" value="Unassembled WGS sequence"/>
</dbReference>
<organism evidence="1 2">
    <name type="scientific">Corchorus olitorius</name>
    <dbReference type="NCBI Taxonomy" id="93759"/>
    <lineage>
        <taxon>Eukaryota</taxon>
        <taxon>Viridiplantae</taxon>
        <taxon>Streptophyta</taxon>
        <taxon>Embryophyta</taxon>
        <taxon>Tracheophyta</taxon>
        <taxon>Spermatophyta</taxon>
        <taxon>Magnoliopsida</taxon>
        <taxon>eudicotyledons</taxon>
        <taxon>Gunneridae</taxon>
        <taxon>Pentapetalae</taxon>
        <taxon>rosids</taxon>
        <taxon>malvids</taxon>
        <taxon>Malvales</taxon>
        <taxon>Malvaceae</taxon>
        <taxon>Grewioideae</taxon>
        <taxon>Apeibeae</taxon>
        <taxon>Corchorus</taxon>
    </lineage>
</organism>
<proteinExistence type="predicted"/>
<name>A0A1R3L3D5_9ROSI</name>
<dbReference type="AlphaFoldDB" id="A0A1R3L3D5"/>
<evidence type="ECO:0000313" key="2">
    <source>
        <dbReference type="Proteomes" id="UP000187203"/>
    </source>
</evidence>
<dbReference type="EMBL" id="AWUE01003232">
    <property type="protein sequence ID" value="OMP13799.1"/>
    <property type="molecule type" value="Genomic_DNA"/>
</dbReference>
<comment type="caution">
    <text evidence="1">The sequence shown here is derived from an EMBL/GenBank/DDBJ whole genome shotgun (WGS) entry which is preliminary data.</text>
</comment>
<evidence type="ECO:0000313" key="1">
    <source>
        <dbReference type="EMBL" id="OMP13799.1"/>
    </source>
</evidence>
<dbReference type="STRING" id="93759.A0A1R3L3D5"/>
<feature type="non-terminal residue" evidence="1">
    <location>
        <position position="1"/>
    </location>
</feature>
<feature type="non-terminal residue" evidence="1">
    <location>
        <position position="240"/>
    </location>
</feature>
<reference evidence="2" key="1">
    <citation type="submission" date="2013-09" db="EMBL/GenBank/DDBJ databases">
        <title>Corchorus olitorius genome sequencing.</title>
        <authorList>
            <person name="Alam M."/>
            <person name="Haque M.S."/>
            <person name="Islam M.S."/>
            <person name="Emdad E.M."/>
            <person name="Islam M.M."/>
            <person name="Ahmed B."/>
            <person name="Halim A."/>
            <person name="Hossen Q.M.M."/>
            <person name="Hossain M.Z."/>
            <person name="Ahmed R."/>
            <person name="Khan M.M."/>
            <person name="Islam R."/>
            <person name="Rashid M.M."/>
            <person name="Khan S.A."/>
            <person name="Rahman M.S."/>
            <person name="Alam M."/>
            <person name="Yahiya A.S."/>
            <person name="Khan M.S."/>
            <person name="Azam M.S."/>
            <person name="Haque T."/>
            <person name="Lashkar M.Z.H."/>
            <person name="Akhand A.I."/>
            <person name="Morshed G."/>
            <person name="Roy S."/>
            <person name="Uddin K.S."/>
            <person name="Rabeya T."/>
            <person name="Hossain A.S."/>
            <person name="Chowdhury A."/>
            <person name="Snigdha A.R."/>
            <person name="Mortoza M.S."/>
            <person name="Matin S.A."/>
            <person name="Hoque S.M.E."/>
            <person name="Islam M.K."/>
            <person name="Roy D.K."/>
            <person name="Haider R."/>
            <person name="Moosa M.M."/>
            <person name="Elias S.M."/>
            <person name="Hasan A.M."/>
            <person name="Jahan S."/>
            <person name="Shafiuddin M."/>
            <person name="Mahmood N."/>
            <person name="Shommy N.S."/>
        </authorList>
    </citation>
    <scope>NUCLEOTIDE SEQUENCE [LARGE SCALE GENOMIC DNA]</scope>
    <source>
        <strain evidence="2">cv. O-4</strain>
    </source>
</reference>
<gene>
    <name evidence="1" type="ORF">COLO4_00928</name>
</gene>
<sequence length="240" mass="25886">AGGGAQDGGLVGALPREFRLFAAEVAVGGGLGVDRAQQVQHLHDAFRAQVEVLLHQLGDFLVRNHAGAFGVDRDVDRPGDADRVRHLHLALARQAGRHHVLGDVAGGVGGRTVDLGRVLAGERAAAVRRGAAVGVDNDLAAGQAAVALRTADDEAAGRVDQVFGVLQPFLRQHRLDDFFNHRLFDLLVLHFRRVLGRQHHGVHRHRAAIDVAQRHLRLGVRTQPWQAAVLAQLRLALDQA</sequence>
<accession>A0A1R3L3D5</accession>
<dbReference type="AntiFam" id="ANF00232">
    <property type="entry name" value="Shadow ORF (opposite metK)"/>
</dbReference>
<protein>
    <submittedName>
        <fullName evidence="1">Uncharacterized protein</fullName>
    </submittedName>
</protein>